<evidence type="ECO:0000256" key="5">
    <source>
        <dbReference type="ARBA" id="ARBA00022516"/>
    </source>
</evidence>
<keyword evidence="6" id="KW-0808">Transferase</keyword>
<evidence type="ECO:0000259" key="11">
    <source>
        <dbReference type="Pfam" id="PF03007"/>
    </source>
</evidence>
<dbReference type="EMBL" id="JABRWJ010000003">
    <property type="protein sequence ID" value="NRF67667.1"/>
    <property type="molecule type" value="Genomic_DNA"/>
</dbReference>
<dbReference type="NCBIfam" id="TIGR02946">
    <property type="entry name" value="acyl_WS_DGAT"/>
    <property type="match status" value="1"/>
</dbReference>
<feature type="domain" description="O-acyltransferase WSD1-like N-terminal" evidence="11">
    <location>
        <begin position="4"/>
        <end position="274"/>
    </location>
</feature>
<evidence type="ECO:0000256" key="2">
    <source>
        <dbReference type="ARBA" id="ARBA00005189"/>
    </source>
</evidence>
<comment type="similarity">
    <text evidence="3">Belongs to the long-chain O-acyltransferase family.</text>
</comment>
<dbReference type="Proteomes" id="UP000737171">
    <property type="component" value="Unassembled WGS sequence"/>
</dbReference>
<protein>
    <recommendedName>
        <fullName evidence="4">diacylglycerol O-acyltransferase</fullName>
        <ecNumber evidence="4">2.3.1.20</ecNumber>
    </recommendedName>
</protein>
<dbReference type="Pfam" id="PF03007">
    <property type="entry name" value="WS_DGAT_cat"/>
    <property type="match status" value="1"/>
</dbReference>
<evidence type="ECO:0000256" key="4">
    <source>
        <dbReference type="ARBA" id="ARBA00013244"/>
    </source>
</evidence>
<name>A0ABX2EGA1_9BURK</name>
<dbReference type="InterPro" id="IPR014292">
    <property type="entry name" value="Acyl_transf_WS/DGAT"/>
</dbReference>
<accession>A0ABX2EGA1</accession>
<dbReference type="InterPro" id="IPR004255">
    <property type="entry name" value="O-acyltransferase_WSD1_N"/>
</dbReference>
<evidence type="ECO:0000313" key="13">
    <source>
        <dbReference type="EMBL" id="NRF67667.1"/>
    </source>
</evidence>
<dbReference type="InterPro" id="IPR009721">
    <property type="entry name" value="O-acyltransferase_WSD1_C"/>
</dbReference>
<dbReference type="Pfam" id="PF06974">
    <property type="entry name" value="WS_DGAT_C"/>
    <property type="match status" value="1"/>
</dbReference>
<dbReference type="InterPro" id="IPR045034">
    <property type="entry name" value="O-acyltransferase_WSD1-like"/>
</dbReference>
<keyword evidence="9" id="KW-0012">Acyltransferase</keyword>
<reference evidence="13 14" key="1">
    <citation type="submission" date="2020-05" db="EMBL/GenBank/DDBJ databases">
        <title>Aquincola sp. isolate from soil.</title>
        <authorList>
            <person name="Han J."/>
            <person name="Kim D.-U."/>
        </authorList>
    </citation>
    <scope>NUCLEOTIDE SEQUENCE [LARGE SCALE GENOMIC DNA]</scope>
    <source>
        <strain evidence="13 14">S2</strain>
    </source>
</reference>
<sequence length="510" mass="55316">MKHLSGMDASFLHLETPEMPMHVGSLQILDLPEGHDGDYYEDVKRYMAERMHLAEVFQRKLALMPFELANPVWVDDEDVDLDYHVRHVILPRPGTWEQLEKYVARLHSSLLDRSRPLWEIYVIEGLHTGQVALYNKMHHSTIDGAAGVAVIKALLGTSAVPAPIKPPRPRPRTNQYQLGIAELAAAAVVNTALQYGKLFKALPAGAKALGSLLLPQPDDSGKRLFRWPKGWRRIGRTPLNVAITNQRSFAARSMPLDDIKRIARASGSSVNDVVLALGAGALKRYFADYRFTPQQPLVAAVPVSLREAGNTDPNNQVSMMRVGLATDIDDPVARLAAINASAKSAKQFTGRIRAAIPTDFPSPGVPWLMGGFALLYGRSGLANRLPPLANVAISNVPGPQVPLYIAGARVAAYYPVSIPTHGIALNMTVQSYNGALEVGLTACRRAMPDVADLADYIVDEQRKLLALVESQASAAAALSVAMAPLPKARRAARTAVKRSVKTAARAAAVQ</sequence>
<organism evidence="13 14">
    <name type="scientific">Pseudaquabacterium terrae</name>
    <dbReference type="NCBI Taxonomy" id="2732868"/>
    <lineage>
        <taxon>Bacteria</taxon>
        <taxon>Pseudomonadati</taxon>
        <taxon>Pseudomonadota</taxon>
        <taxon>Betaproteobacteria</taxon>
        <taxon>Burkholderiales</taxon>
        <taxon>Sphaerotilaceae</taxon>
        <taxon>Pseudaquabacterium</taxon>
    </lineage>
</organism>
<feature type="domain" description="O-acyltransferase WSD1 C-terminal" evidence="12">
    <location>
        <begin position="315"/>
        <end position="460"/>
    </location>
</feature>
<evidence type="ECO:0000256" key="8">
    <source>
        <dbReference type="ARBA" id="ARBA00023098"/>
    </source>
</evidence>
<evidence type="ECO:0000256" key="6">
    <source>
        <dbReference type="ARBA" id="ARBA00022679"/>
    </source>
</evidence>
<comment type="pathway">
    <text evidence="1">Glycerolipid metabolism; triacylglycerol biosynthesis.</text>
</comment>
<proteinExistence type="inferred from homology"/>
<gene>
    <name evidence="13" type="ORF">HLB44_11790</name>
</gene>
<keyword evidence="7" id="KW-0319">Glycerol metabolism</keyword>
<evidence type="ECO:0000256" key="3">
    <source>
        <dbReference type="ARBA" id="ARBA00009587"/>
    </source>
</evidence>
<dbReference type="RefSeq" id="WP_173122765.1">
    <property type="nucleotide sequence ID" value="NZ_JABRWJ010000003.1"/>
</dbReference>
<dbReference type="PANTHER" id="PTHR31650:SF1">
    <property type="entry name" value="WAX ESTER SYNTHASE_DIACYLGLYCEROL ACYLTRANSFERASE 4-RELATED"/>
    <property type="match status" value="1"/>
</dbReference>
<dbReference type="PANTHER" id="PTHR31650">
    <property type="entry name" value="O-ACYLTRANSFERASE (WSD1-LIKE) FAMILY PROTEIN"/>
    <property type="match status" value="1"/>
</dbReference>
<keyword evidence="8" id="KW-0443">Lipid metabolism</keyword>
<evidence type="ECO:0000256" key="9">
    <source>
        <dbReference type="ARBA" id="ARBA00023315"/>
    </source>
</evidence>
<dbReference type="EC" id="2.3.1.20" evidence="4"/>
<keyword evidence="5" id="KW-0444">Lipid biosynthesis</keyword>
<evidence type="ECO:0000256" key="1">
    <source>
        <dbReference type="ARBA" id="ARBA00004771"/>
    </source>
</evidence>
<comment type="caution">
    <text evidence="13">The sequence shown here is derived from an EMBL/GenBank/DDBJ whole genome shotgun (WGS) entry which is preliminary data.</text>
</comment>
<evidence type="ECO:0000256" key="10">
    <source>
        <dbReference type="ARBA" id="ARBA00048109"/>
    </source>
</evidence>
<keyword evidence="14" id="KW-1185">Reference proteome</keyword>
<comment type="catalytic activity">
    <reaction evidence="10">
        <text>an acyl-CoA + a 1,2-diacyl-sn-glycerol = a triacyl-sn-glycerol + CoA</text>
        <dbReference type="Rhea" id="RHEA:10868"/>
        <dbReference type="ChEBI" id="CHEBI:17815"/>
        <dbReference type="ChEBI" id="CHEBI:57287"/>
        <dbReference type="ChEBI" id="CHEBI:58342"/>
        <dbReference type="ChEBI" id="CHEBI:64615"/>
        <dbReference type="EC" id="2.3.1.20"/>
    </reaction>
</comment>
<comment type="pathway">
    <text evidence="2">Lipid metabolism.</text>
</comment>
<evidence type="ECO:0000256" key="7">
    <source>
        <dbReference type="ARBA" id="ARBA00022798"/>
    </source>
</evidence>
<evidence type="ECO:0000313" key="14">
    <source>
        <dbReference type="Proteomes" id="UP000737171"/>
    </source>
</evidence>
<evidence type="ECO:0000259" key="12">
    <source>
        <dbReference type="Pfam" id="PF06974"/>
    </source>
</evidence>